<sequence length="727" mass="78368">MISLELPSSLHSTDYEHTLSRLQRLALPSHLESSLTSPALFSATPCSGLSSHKVRYSPPFSHSYFKPNDAYEDNAQIIIDTFAPRPVPLDFSPTSSASSDLDSTSSHSSASKSSFEAFFATRSRVVRASDHSLGPIPIPTTMWELREEYNDARSDSVWAVFRTHEEACAALSLCGPAMSVATALEGDLEPFHKLKAFVLKSIPPTSSPSTLSSHPPLDHSRSQMLRTSSSYPDLYTGHSFEDTVDYTISSNPPNPKTSFRLGDWICNSPKCAAHNFGRNLSCIGCGCPRSANSNSSAQQFANPTNPRAAPSPRFNSQPSSNVTYYSSSLPPHQPSPQPSYISHPQQSHSPRYSVSPVQPHASQPPKSSHPLLTPSGRAFAVGGKVQNISSDPLSPCIMYWPDNEPFPEQGQIRPSGLVGVPPPILNTGNRGPISHVCRIACLALVKLTSFFSNLEIGSAKSVTISTGGEGKFVRPVFRVGFLNTLEPLATYADGYFPDAEGNGDSISAAVQAERIALLTSVLTQTQLSSGGLAPPSSAPHQQAAGSHSPPQARRQFADLSPPQARPVHRSQSHLQLGAQYSNTNAAPAYNAPSPIYQTSGHRERQPSPLYTTGPEVTYSSSSMDIPAPLLPSFLQDIVQSPALSPTSTTTSSADLSSIEEFEEPLPQRSMFPRARGSSGASDNSPISNIWRLDGEESKSLATFPLTTRQDVIGTRKDPREKLHVRVM</sequence>
<evidence type="ECO:0000256" key="4">
    <source>
        <dbReference type="PROSITE-ProRule" id="PRU00322"/>
    </source>
</evidence>
<accession>B0D7I9</accession>
<dbReference type="InterPro" id="IPR036443">
    <property type="entry name" value="Znf_RanBP2_sf"/>
</dbReference>
<evidence type="ECO:0000256" key="5">
    <source>
        <dbReference type="SAM" id="MobiDB-lite"/>
    </source>
</evidence>
<dbReference type="InParanoid" id="B0D7I9"/>
<protein>
    <submittedName>
        <fullName evidence="7">Predicted protein</fullName>
    </submittedName>
</protein>
<feature type="region of interest" description="Disordered" evidence="5">
    <location>
        <begin position="584"/>
        <end position="614"/>
    </location>
</feature>
<feature type="compositionally biased region" description="Polar residues" evidence="5">
    <location>
        <begin position="678"/>
        <end position="687"/>
    </location>
</feature>
<dbReference type="GO" id="GO:0008270">
    <property type="term" value="F:zinc ion binding"/>
    <property type="evidence" value="ECO:0007669"/>
    <property type="project" value="UniProtKB-KW"/>
</dbReference>
<dbReference type="OrthoDB" id="448399at2759"/>
<dbReference type="GeneID" id="6075679"/>
<feature type="domain" description="RanBP2-type" evidence="6">
    <location>
        <begin position="260"/>
        <end position="291"/>
    </location>
</feature>
<keyword evidence="8" id="KW-1185">Reference proteome</keyword>
<feature type="compositionally biased region" description="Polar residues" evidence="5">
    <location>
        <begin position="313"/>
        <end position="323"/>
    </location>
</feature>
<dbReference type="STRING" id="486041.B0D7I9"/>
<reference evidence="7 8" key="1">
    <citation type="journal article" date="2008" name="Nature">
        <title>The genome of Laccaria bicolor provides insights into mycorrhizal symbiosis.</title>
        <authorList>
            <person name="Martin F."/>
            <person name="Aerts A."/>
            <person name="Ahren D."/>
            <person name="Brun A."/>
            <person name="Danchin E.G.J."/>
            <person name="Duchaussoy F."/>
            <person name="Gibon J."/>
            <person name="Kohler A."/>
            <person name="Lindquist E."/>
            <person name="Pereda V."/>
            <person name="Salamov A."/>
            <person name="Shapiro H.J."/>
            <person name="Wuyts J."/>
            <person name="Blaudez D."/>
            <person name="Buee M."/>
            <person name="Brokstein P."/>
            <person name="Canbaeck B."/>
            <person name="Cohen D."/>
            <person name="Courty P.E."/>
            <person name="Coutinho P.M."/>
            <person name="Delaruelle C."/>
            <person name="Detter J.C."/>
            <person name="Deveau A."/>
            <person name="DiFazio S."/>
            <person name="Duplessis S."/>
            <person name="Fraissinet-Tachet L."/>
            <person name="Lucic E."/>
            <person name="Frey-Klett P."/>
            <person name="Fourrey C."/>
            <person name="Feussner I."/>
            <person name="Gay G."/>
            <person name="Grimwood J."/>
            <person name="Hoegger P.J."/>
            <person name="Jain P."/>
            <person name="Kilaru S."/>
            <person name="Labbe J."/>
            <person name="Lin Y.C."/>
            <person name="Legue V."/>
            <person name="Le Tacon F."/>
            <person name="Marmeisse R."/>
            <person name="Melayah D."/>
            <person name="Montanini B."/>
            <person name="Muratet M."/>
            <person name="Nehls U."/>
            <person name="Niculita-Hirzel H."/>
            <person name="Oudot-Le Secq M.P."/>
            <person name="Peter M."/>
            <person name="Quesneville H."/>
            <person name="Rajashekar B."/>
            <person name="Reich M."/>
            <person name="Rouhier N."/>
            <person name="Schmutz J."/>
            <person name="Yin T."/>
            <person name="Chalot M."/>
            <person name="Henrissat B."/>
            <person name="Kuees U."/>
            <person name="Lucas S."/>
            <person name="Van de Peer Y."/>
            <person name="Podila G.K."/>
            <person name="Polle A."/>
            <person name="Pukkila P.J."/>
            <person name="Richardson P.M."/>
            <person name="Rouze P."/>
            <person name="Sanders I.R."/>
            <person name="Stajich J.E."/>
            <person name="Tunlid A."/>
            <person name="Tuskan G."/>
            <person name="Grigoriev I.V."/>
        </authorList>
    </citation>
    <scope>NUCLEOTIDE SEQUENCE [LARGE SCALE GENOMIC DNA]</scope>
    <source>
        <strain evidence="8">S238N-H82 / ATCC MYA-4686</strain>
    </source>
</reference>
<keyword evidence="1" id="KW-0479">Metal-binding</keyword>
<dbReference type="AlphaFoldDB" id="B0D7I9"/>
<feature type="compositionally biased region" description="Low complexity" evidence="5">
    <location>
        <begin position="528"/>
        <end position="548"/>
    </location>
</feature>
<evidence type="ECO:0000256" key="3">
    <source>
        <dbReference type="ARBA" id="ARBA00022833"/>
    </source>
</evidence>
<evidence type="ECO:0000313" key="7">
    <source>
        <dbReference type="EMBL" id="EDR09404.1"/>
    </source>
</evidence>
<dbReference type="InterPro" id="IPR001876">
    <property type="entry name" value="Znf_RanBP2"/>
</dbReference>
<dbReference type="PROSITE" id="PS50199">
    <property type="entry name" value="ZF_RANBP2_2"/>
    <property type="match status" value="1"/>
</dbReference>
<dbReference type="Proteomes" id="UP000001194">
    <property type="component" value="Unassembled WGS sequence"/>
</dbReference>
<feature type="compositionally biased region" description="Low complexity" evidence="5">
    <location>
        <begin position="338"/>
        <end position="350"/>
    </location>
</feature>
<dbReference type="Gene3D" id="4.10.1060.10">
    <property type="entry name" value="Zinc finger, RanBP2-type"/>
    <property type="match status" value="1"/>
</dbReference>
<evidence type="ECO:0000256" key="2">
    <source>
        <dbReference type="ARBA" id="ARBA00022771"/>
    </source>
</evidence>
<feature type="region of interest" description="Disordered" evidence="5">
    <location>
        <begin position="205"/>
        <end position="225"/>
    </location>
</feature>
<gene>
    <name evidence="7" type="ORF">LACBIDRAFT_293893</name>
</gene>
<keyword evidence="3" id="KW-0862">Zinc</keyword>
<evidence type="ECO:0000313" key="8">
    <source>
        <dbReference type="Proteomes" id="UP000001194"/>
    </source>
</evidence>
<dbReference type="HOGENOM" id="CLU_014246_1_0_1"/>
<dbReference type="EMBL" id="DS547099">
    <property type="protein sequence ID" value="EDR09404.1"/>
    <property type="molecule type" value="Genomic_DNA"/>
</dbReference>
<feature type="compositionally biased region" description="Low complexity" evidence="5">
    <location>
        <begin position="205"/>
        <end position="215"/>
    </location>
</feature>
<evidence type="ECO:0000259" key="6">
    <source>
        <dbReference type="PROSITE" id="PS50199"/>
    </source>
</evidence>
<organism evidence="8">
    <name type="scientific">Laccaria bicolor (strain S238N-H82 / ATCC MYA-4686)</name>
    <name type="common">Bicoloured deceiver</name>
    <name type="synonym">Laccaria laccata var. bicolor</name>
    <dbReference type="NCBI Taxonomy" id="486041"/>
    <lineage>
        <taxon>Eukaryota</taxon>
        <taxon>Fungi</taxon>
        <taxon>Dikarya</taxon>
        <taxon>Basidiomycota</taxon>
        <taxon>Agaricomycotina</taxon>
        <taxon>Agaricomycetes</taxon>
        <taxon>Agaricomycetidae</taxon>
        <taxon>Agaricales</taxon>
        <taxon>Agaricineae</taxon>
        <taxon>Hydnangiaceae</taxon>
        <taxon>Laccaria</taxon>
    </lineage>
</organism>
<feature type="region of interest" description="Disordered" evidence="5">
    <location>
        <begin position="663"/>
        <end position="688"/>
    </location>
</feature>
<name>B0D7I9_LACBS</name>
<dbReference type="PROSITE" id="PS01358">
    <property type="entry name" value="ZF_RANBP2_1"/>
    <property type="match status" value="1"/>
</dbReference>
<keyword evidence="2 4" id="KW-0863">Zinc-finger</keyword>
<feature type="region of interest" description="Disordered" evidence="5">
    <location>
        <begin position="528"/>
        <end position="555"/>
    </location>
</feature>
<dbReference type="RefSeq" id="XP_001879753.1">
    <property type="nucleotide sequence ID" value="XM_001879718.1"/>
</dbReference>
<proteinExistence type="predicted"/>
<dbReference type="SUPFAM" id="SSF90209">
    <property type="entry name" value="Ran binding protein zinc finger-like"/>
    <property type="match status" value="1"/>
</dbReference>
<dbReference type="KEGG" id="lbc:LACBIDRAFT_293893"/>
<feature type="region of interest" description="Disordered" evidence="5">
    <location>
        <begin position="293"/>
        <end position="376"/>
    </location>
</feature>
<evidence type="ECO:0000256" key="1">
    <source>
        <dbReference type="ARBA" id="ARBA00022723"/>
    </source>
</evidence>